<evidence type="ECO:0000313" key="3">
    <source>
        <dbReference type="Proteomes" id="UP001159363"/>
    </source>
</evidence>
<dbReference type="Proteomes" id="UP001159363">
    <property type="component" value="Chromosome 7"/>
</dbReference>
<evidence type="ECO:0000259" key="1">
    <source>
        <dbReference type="Pfam" id="PF14214"/>
    </source>
</evidence>
<gene>
    <name evidence="2" type="ORF">PR048_021616</name>
</gene>
<keyword evidence="3" id="KW-1185">Reference proteome</keyword>
<dbReference type="Pfam" id="PF14214">
    <property type="entry name" value="Helitron_like_N"/>
    <property type="match status" value="1"/>
</dbReference>
<sequence>MLCLDEDIYTMNVPHTDHVTGAPLRKMVSCMNYYYYHMTRLNNFNPLNSDMECYRTTYIHNNQTKLRADSHVHLQDALQSNEHSSEIGQLVILPAMFMCGPTYLHEKTQDSITYVGHHGKPGLFITNM</sequence>
<accession>A0ABQ9GYV1</accession>
<reference evidence="2 3" key="1">
    <citation type="submission" date="2023-02" db="EMBL/GenBank/DDBJ databases">
        <title>LHISI_Scaffold_Assembly.</title>
        <authorList>
            <person name="Stuart O.P."/>
            <person name="Cleave R."/>
            <person name="Magrath M.J.L."/>
            <person name="Mikheyev A.S."/>
        </authorList>
    </citation>
    <scope>NUCLEOTIDE SEQUENCE [LARGE SCALE GENOMIC DNA]</scope>
    <source>
        <strain evidence="2">Daus_M_001</strain>
        <tissue evidence="2">Leg muscle</tissue>
    </source>
</reference>
<evidence type="ECO:0000313" key="2">
    <source>
        <dbReference type="EMBL" id="KAJ8877163.1"/>
    </source>
</evidence>
<dbReference type="EMBL" id="JARBHB010000008">
    <property type="protein sequence ID" value="KAJ8877163.1"/>
    <property type="molecule type" value="Genomic_DNA"/>
</dbReference>
<name>A0ABQ9GYV1_9NEOP</name>
<proteinExistence type="predicted"/>
<dbReference type="InterPro" id="IPR025476">
    <property type="entry name" value="Helitron_helicase-like"/>
</dbReference>
<organism evidence="2 3">
    <name type="scientific">Dryococelus australis</name>
    <dbReference type="NCBI Taxonomy" id="614101"/>
    <lineage>
        <taxon>Eukaryota</taxon>
        <taxon>Metazoa</taxon>
        <taxon>Ecdysozoa</taxon>
        <taxon>Arthropoda</taxon>
        <taxon>Hexapoda</taxon>
        <taxon>Insecta</taxon>
        <taxon>Pterygota</taxon>
        <taxon>Neoptera</taxon>
        <taxon>Polyneoptera</taxon>
        <taxon>Phasmatodea</taxon>
        <taxon>Verophasmatodea</taxon>
        <taxon>Anareolatae</taxon>
        <taxon>Phasmatidae</taxon>
        <taxon>Eurycanthinae</taxon>
        <taxon>Dryococelus</taxon>
    </lineage>
</organism>
<feature type="domain" description="Helitron helicase-like" evidence="1">
    <location>
        <begin position="51"/>
        <end position="126"/>
    </location>
</feature>
<protein>
    <recommendedName>
        <fullName evidence="1">Helitron helicase-like domain-containing protein</fullName>
    </recommendedName>
</protein>
<comment type="caution">
    <text evidence="2">The sequence shown here is derived from an EMBL/GenBank/DDBJ whole genome shotgun (WGS) entry which is preliminary data.</text>
</comment>